<dbReference type="Gene3D" id="3.30.9.10">
    <property type="entry name" value="D-Amino Acid Oxidase, subunit A, domain 2"/>
    <property type="match status" value="1"/>
</dbReference>
<accession>A0A285UK45</accession>
<evidence type="ECO:0000256" key="1">
    <source>
        <dbReference type="ARBA" id="ARBA00023002"/>
    </source>
</evidence>
<dbReference type="Gene3D" id="3.50.50.60">
    <property type="entry name" value="FAD/NAD(P)-binding domain"/>
    <property type="match status" value="1"/>
</dbReference>
<dbReference type="PANTHER" id="PTHR13847:SF289">
    <property type="entry name" value="GLYCINE OXIDASE"/>
    <property type="match status" value="1"/>
</dbReference>
<dbReference type="InterPro" id="IPR006076">
    <property type="entry name" value="FAD-dep_OxRdtase"/>
</dbReference>
<protein>
    <submittedName>
        <fullName evidence="3">Glycine/D-amino acid oxidase-like deaminating enzyme</fullName>
    </submittedName>
</protein>
<dbReference type="AlphaFoldDB" id="A0A285UK45"/>
<dbReference type="PANTHER" id="PTHR13847">
    <property type="entry name" value="SARCOSINE DEHYDROGENASE-RELATED"/>
    <property type="match status" value="1"/>
</dbReference>
<dbReference type="GO" id="GO:0016491">
    <property type="term" value="F:oxidoreductase activity"/>
    <property type="evidence" value="ECO:0007669"/>
    <property type="project" value="UniProtKB-KW"/>
</dbReference>
<dbReference type="Proteomes" id="UP000219167">
    <property type="component" value="Unassembled WGS sequence"/>
</dbReference>
<name>A0A285UK45_9HYPH</name>
<dbReference type="EMBL" id="OBQD01000009">
    <property type="protein sequence ID" value="SOC42067.1"/>
    <property type="molecule type" value="Genomic_DNA"/>
</dbReference>
<dbReference type="RefSeq" id="WP_097140782.1">
    <property type="nucleotide sequence ID" value="NZ_OBQD01000009.1"/>
</dbReference>
<evidence type="ECO:0000259" key="2">
    <source>
        <dbReference type="Pfam" id="PF01266"/>
    </source>
</evidence>
<dbReference type="GO" id="GO:0005737">
    <property type="term" value="C:cytoplasm"/>
    <property type="evidence" value="ECO:0007669"/>
    <property type="project" value="TreeGrafter"/>
</dbReference>
<gene>
    <name evidence="3" type="ORF">SAMN05892877_109196</name>
</gene>
<keyword evidence="4" id="KW-1185">Reference proteome</keyword>
<keyword evidence="1" id="KW-0560">Oxidoreductase</keyword>
<sequence>MPSVDSRASLIGQSRPDVLVVGAGIMGLWAALMAARAGLSVAVAERSGIGAGASGGLLGALMPHLPDRWNDKKQFQFQALVSLEDEIAALEAQTGLSAGYRRSGRLIPLAAAHQRDRALRHADDAATAWNCDGKRFSFDVLDVPPFSAWPGAAIAESGVAFDRLAARVSPRKLLALLGKALDDSPHVRVFPGADVVTIDPVARVARTSVGDEIAFGHVIVSAGVGSFKFLHDLVPVEGRPVGVAVKGQAALFHGDIDPALPILFDSGIYVVPHEAGYCAVGSTSEDRFDYAETTDALLDGVIERAFALAPVLRRATLIERWAGLRPKAIGRDPMAGGHPDFGAVSLLTGGFKISFGVAHELARAVVTQINGGSLGLPPSFEVATHLEAARRR</sequence>
<dbReference type="OrthoDB" id="7818064at2"/>
<reference evidence="3 4" key="1">
    <citation type="submission" date="2017-08" db="EMBL/GenBank/DDBJ databases">
        <authorList>
            <person name="de Groot N.N."/>
        </authorList>
    </citation>
    <scope>NUCLEOTIDE SEQUENCE [LARGE SCALE GENOMIC DNA]</scope>
    <source>
        <strain evidence="3 4">JC85</strain>
    </source>
</reference>
<proteinExistence type="predicted"/>
<dbReference type="InterPro" id="IPR036188">
    <property type="entry name" value="FAD/NAD-bd_sf"/>
</dbReference>
<organism evidence="3 4">
    <name type="scientific">Rhizobium subbaraonis</name>
    <dbReference type="NCBI Taxonomy" id="908946"/>
    <lineage>
        <taxon>Bacteria</taxon>
        <taxon>Pseudomonadati</taxon>
        <taxon>Pseudomonadota</taxon>
        <taxon>Alphaproteobacteria</taxon>
        <taxon>Hyphomicrobiales</taxon>
        <taxon>Rhizobiaceae</taxon>
        <taxon>Rhizobium/Agrobacterium group</taxon>
        <taxon>Rhizobium</taxon>
    </lineage>
</organism>
<evidence type="ECO:0000313" key="3">
    <source>
        <dbReference type="EMBL" id="SOC42067.1"/>
    </source>
</evidence>
<dbReference type="Pfam" id="PF01266">
    <property type="entry name" value="DAO"/>
    <property type="match status" value="1"/>
</dbReference>
<dbReference type="SUPFAM" id="SSF51905">
    <property type="entry name" value="FAD/NAD(P)-binding domain"/>
    <property type="match status" value="1"/>
</dbReference>
<feature type="domain" description="FAD dependent oxidoreductase" evidence="2">
    <location>
        <begin position="17"/>
        <end position="363"/>
    </location>
</feature>
<evidence type="ECO:0000313" key="4">
    <source>
        <dbReference type="Proteomes" id="UP000219167"/>
    </source>
</evidence>